<reference evidence="2" key="1">
    <citation type="submission" date="2020-03" db="EMBL/GenBank/DDBJ databases">
        <title>A high-quality chromosome-level genome assembly of a woody plant with both climbing and erect habits, Rhamnella rubrinervis.</title>
        <authorList>
            <person name="Lu Z."/>
            <person name="Yang Y."/>
            <person name="Zhu X."/>
            <person name="Sun Y."/>
        </authorList>
    </citation>
    <scope>NUCLEOTIDE SEQUENCE</scope>
    <source>
        <strain evidence="2">BYM</strain>
        <tissue evidence="2">Leaf</tissue>
    </source>
</reference>
<dbReference type="InterPro" id="IPR051044">
    <property type="entry name" value="MAG_DAG_Lipase"/>
</dbReference>
<accession>A0A8K0GJT4</accession>
<protein>
    <recommendedName>
        <fullName evidence="1">Serine aminopeptidase S33 domain-containing protein</fullName>
    </recommendedName>
</protein>
<dbReference type="Gene3D" id="3.40.50.1820">
    <property type="entry name" value="alpha/beta hydrolase"/>
    <property type="match status" value="1"/>
</dbReference>
<comment type="caution">
    <text evidence="2">The sequence shown here is derived from an EMBL/GenBank/DDBJ whole genome shotgun (WGS) entry which is preliminary data.</text>
</comment>
<organism evidence="2 3">
    <name type="scientific">Rhamnella rubrinervis</name>
    <dbReference type="NCBI Taxonomy" id="2594499"/>
    <lineage>
        <taxon>Eukaryota</taxon>
        <taxon>Viridiplantae</taxon>
        <taxon>Streptophyta</taxon>
        <taxon>Embryophyta</taxon>
        <taxon>Tracheophyta</taxon>
        <taxon>Spermatophyta</taxon>
        <taxon>Magnoliopsida</taxon>
        <taxon>eudicotyledons</taxon>
        <taxon>Gunneridae</taxon>
        <taxon>Pentapetalae</taxon>
        <taxon>rosids</taxon>
        <taxon>fabids</taxon>
        <taxon>Rosales</taxon>
        <taxon>Rhamnaceae</taxon>
        <taxon>rhamnoid group</taxon>
        <taxon>Rhamneae</taxon>
        <taxon>Rhamnella</taxon>
    </lineage>
</organism>
<proteinExistence type="predicted"/>
<dbReference type="FunFam" id="3.40.50.1820:FF:000054">
    <property type="entry name" value="Alpha/beta-Hydrolases superfamily protein"/>
    <property type="match status" value="1"/>
</dbReference>
<sequence>MEMPLLLRLPPTAFLLKPHYPINHFLNHQALIFSPKPTFSARRRLKRLIITAKKRTRIDGVSEELNLIASQNLDYAPARRRVRSAFVDVQNSLIIACSRLVLDPIMIFAPTGIKTEEWYERNSKGLELFSKSWIPEKGALKGALCFCHGYGDTCTFFFEGVAKRIAAAGYAVFAFDYPGFGLSEGLHGYINCFDGLADTAIEHYRKIKGRPELKGLPHFVLGQSMGGAVTLKVHLKEPLEWDGVVLVAPMCKLSGRFELPLSILGLMTQRKPCVRLSANLYPKGCETPAAVLKVLSLMSRVTPKAKLFPQKDLAELAFRELKKRKMAVYNVISYNGQTRLKTAMELLKATSDIERQVEKVSAPLLILHGAEDKVTDPQVSKFLYEKASSKDKTLKLYEEGYHCILEGEPDDRIFTVLDDIISWLDSHSSLA</sequence>
<dbReference type="InterPro" id="IPR029058">
    <property type="entry name" value="AB_hydrolase_fold"/>
</dbReference>
<evidence type="ECO:0000313" key="3">
    <source>
        <dbReference type="Proteomes" id="UP000796880"/>
    </source>
</evidence>
<dbReference type="SUPFAM" id="SSF53474">
    <property type="entry name" value="alpha/beta-Hydrolases"/>
    <property type="match status" value="1"/>
</dbReference>
<evidence type="ECO:0000313" key="2">
    <source>
        <dbReference type="EMBL" id="KAF3431877.1"/>
    </source>
</evidence>
<name>A0A8K0GJT4_9ROSA</name>
<feature type="domain" description="Serine aminopeptidase S33" evidence="1">
    <location>
        <begin position="140"/>
        <end position="409"/>
    </location>
</feature>
<dbReference type="Proteomes" id="UP000796880">
    <property type="component" value="Unassembled WGS sequence"/>
</dbReference>
<dbReference type="PRINTS" id="PR00111">
    <property type="entry name" value="ABHYDROLASE"/>
</dbReference>
<dbReference type="OrthoDB" id="2498029at2759"/>
<dbReference type="AlphaFoldDB" id="A0A8K0GJT4"/>
<dbReference type="InterPro" id="IPR022742">
    <property type="entry name" value="Hydrolase_4"/>
</dbReference>
<dbReference type="EMBL" id="VOIH02000012">
    <property type="protein sequence ID" value="KAF3431877.1"/>
    <property type="molecule type" value="Genomic_DNA"/>
</dbReference>
<gene>
    <name evidence="2" type="ORF">FNV43_RR26613</name>
</gene>
<dbReference type="PANTHER" id="PTHR11614">
    <property type="entry name" value="PHOSPHOLIPASE-RELATED"/>
    <property type="match status" value="1"/>
</dbReference>
<dbReference type="Pfam" id="PF12146">
    <property type="entry name" value="Hydrolase_4"/>
    <property type="match status" value="1"/>
</dbReference>
<keyword evidence="3" id="KW-1185">Reference proteome</keyword>
<evidence type="ECO:0000259" key="1">
    <source>
        <dbReference type="Pfam" id="PF12146"/>
    </source>
</evidence>
<dbReference type="InterPro" id="IPR000073">
    <property type="entry name" value="AB_hydrolase_1"/>
</dbReference>